<feature type="domain" description="HTH cro/C1-type" evidence="1">
    <location>
        <begin position="14"/>
        <end position="68"/>
    </location>
</feature>
<comment type="caution">
    <text evidence="2">The sequence shown here is derived from an EMBL/GenBank/DDBJ whole genome shotgun (WGS) entry which is preliminary data.</text>
</comment>
<evidence type="ECO:0000313" key="2">
    <source>
        <dbReference type="EMBL" id="GBR73740.1"/>
    </source>
</evidence>
<dbReference type="GO" id="GO:0003677">
    <property type="term" value="F:DNA binding"/>
    <property type="evidence" value="ECO:0007669"/>
    <property type="project" value="InterPro"/>
</dbReference>
<dbReference type="PROSITE" id="PS50943">
    <property type="entry name" value="HTH_CROC1"/>
    <property type="match status" value="1"/>
</dbReference>
<name>A0A388TBU3_TERA1</name>
<gene>
    <name evidence="2" type="ORF">NO1_1050</name>
</gene>
<accession>A0A388TBU3</accession>
<dbReference type="Proteomes" id="UP000269352">
    <property type="component" value="Unassembled WGS sequence"/>
</dbReference>
<dbReference type="EMBL" id="BGZN01000018">
    <property type="protein sequence ID" value="GBR73740.1"/>
    <property type="molecule type" value="Genomic_DNA"/>
</dbReference>
<dbReference type="Pfam" id="PF01381">
    <property type="entry name" value="HTH_3"/>
    <property type="match status" value="1"/>
</dbReference>
<keyword evidence="3" id="KW-1185">Reference proteome</keyword>
<dbReference type="AlphaFoldDB" id="A0A388TBU3"/>
<protein>
    <submittedName>
        <fullName evidence="2">Helix-turn-helix XRE-family transcriptional regulators</fullName>
    </submittedName>
</protein>
<reference evidence="2 3" key="1">
    <citation type="journal article" date="2019" name="ISME J.">
        <title>Genome analyses of uncultured TG2/ZB3 bacteria in 'Margulisbacteria' specifically attached to ectosymbiotic spirochetes of protists in the termite gut.</title>
        <authorList>
            <person name="Utami Y.D."/>
            <person name="Kuwahara H."/>
            <person name="Igai K."/>
            <person name="Murakami T."/>
            <person name="Sugaya K."/>
            <person name="Morikawa T."/>
            <person name="Nagura Y."/>
            <person name="Yuki M."/>
            <person name="Deevong P."/>
            <person name="Inoue T."/>
            <person name="Kihara K."/>
            <person name="Lo N."/>
            <person name="Yamada A."/>
            <person name="Ohkuma M."/>
            <person name="Hongoh Y."/>
        </authorList>
    </citation>
    <scope>NUCLEOTIDE SEQUENCE [LARGE SCALE GENOMIC DNA]</scope>
    <source>
        <strain evidence="2">NkOx7-01</strain>
    </source>
</reference>
<evidence type="ECO:0000313" key="3">
    <source>
        <dbReference type="Proteomes" id="UP000269352"/>
    </source>
</evidence>
<dbReference type="InterPro" id="IPR010982">
    <property type="entry name" value="Lambda_DNA-bd_dom_sf"/>
</dbReference>
<sequence>MTNEILKKLISGKLEFLRKNSGETNEAAADSLDIDLSEFYRILKGHRLPHLKTLLRINRKYGVSMDWWFSELDGAARDKTPVRQKAFELQIAGLVKKLDAKTQEAVLAMLKILVK</sequence>
<proteinExistence type="predicted"/>
<dbReference type="Gene3D" id="1.10.260.40">
    <property type="entry name" value="lambda repressor-like DNA-binding domains"/>
    <property type="match status" value="1"/>
</dbReference>
<evidence type="ECO:0000259" key="1">
    <source>
        <dbReference type="PROSITE" id="PS50943"/>
    </source>
</evidence>
<organism evidence="2 3">
    <name type="scientific">Termititenax aidoneus</name>
    <dbReference type="NCBI Taxonomy" id="2218524"/>
    <lineage>
        <taxon>Bacteria</taxon>
        <taxon>Bacillati</taxon>
        <taxon>Candidatus Margulisiibacteriota</taxon>
        <taxon>Candidatus Termititenacia</taxon>
        <taxon>Candidatus Termititenacales</taxon>
        <taxon>Candidatus Termititenacaceae</taxon>
        <taxon>Candidatus Termititenax</taxon>
    </lineage>
</organism>
<dbReference type="SUPFAM" id="SSF47413">
    <property type="entry name" value="lambda repressor-like DNA-binding domains"/>
    <property type="match status" value="1"/>
</dbReference>
<dbReference type="InterPro" id="IPR001387">
    <property type="entry name" value="Cro/C1-type_HTH"/>
</dbReference>